<gene>
    <name evidence="2" type="ORF">HINF_LOCUS2711</name>
    <name evidence="3" type="ORF">HINF_LOCUS30604</name>
</gene>
<keyword evidence="4" id="KW-1185">Reference proteome</keyword>
<evidence type="ECO:0000313" key="2">
    <source>
        <dbReference type="EMBL" id="CAI9915066.1"/>
    </source>
</evidence>
<feature type="region of interest" description="Disordered" evidence="1">
    <location>
        <begin position="168"/>
        <end position="188"/>
    </location>
</feature>
<organism evidence="2">
    <name type="scientific">Hexamita inflata</name>
    <dbReference type="NCBI Taxonomy" id="28002"/>
    <lineage>
        <taxon>Eukaryota</taxon>
        <taxon>Metamonada</taxon>
        <taxon>Diplomonadida</taxon>
        <taxon>Hexamitidae</taxon>
        <taxon>Hexamitinae</taxon>
        <taxon>Hexamita</taxon>
    </lineage>
</organism>
<reference evidence="3 4" key="2">
    <citation type="submission" date="2024-07" db="EMBL/GenBank/DDBJ databases">
        <authorList>
            <person name="Akdeniz Z."/>
        </authorList>
    </citation>
    <scope>NUCLEOTIDE SEQUENCE [LARGE SCALE GENOMIC DNA]</scope>
</reference>
<dbReference type="AlphaFoldDB" id="A0AA86N989"/>
<proteinExistence type="predicted"/>
<name>A0AA86N989_9EUKA</name>
<comment type="caution">
    <text evidence="2">The sequence shown here is derived from an EMBL/GenBank/DDBJ whole genome shotgun (WGS) entry which is preliminary data.</text>
</comment>
<evidence type="ECO:0000313" key="4">
    <source>
        <dbReference type="Proteomes" id="UP001642409"/>
    </source>
</evidence>
<protein>
    <submittedName>
        <fullName evidence="3">Hypothetical_protein</fullName>
    </submittedName>
</protein>
<dbReference type="EMBL" id="CAXDID020000100">
    <property type="protein sequence ID" value="CAL6025930.1"/>
    <property type="molecule type" value="Genomic_DNA"/>
</dbReference>
<reference evidence="2" key="1">
    <citation type="submission" date="2023-06" db="EMBL/GenBank/DDBJ databases">
        <authorList>
            <person name="Kurt Z."/>
        </authorList>
    </citation>
    <scope>NUCLEOTIDE SEQUENCE</scope>
</reference>
<evidence type="ECO:0000256" key="1">
    <source>
        <dbReference type="SAM" id="MobiDB-lite"/>
    </source>
</evidence>
<dbReference type="EMBL" id="CATOUU010000062">
    <property type="protein sequence ID" value="CAI9915066.1"/>
    <property type="molecule type" value="Genomic_DNA"/>
</dbReference>
<accession>A0AA86N989</accession>
<evidence type="ECO:0000313" key="3">
    <source>
        <dbReference type="EMBL" id="CAL6025930.1"/>
    </source>
</evidence>
<dbReference type="Proteomes" id="UP001642409">
    <property type="component" value="Unassembled WGS sequence"/>
</dbReference>
<sequence>MSQIYTSMTKVGHTQTSDRIILEQVGRQIGFQGDAAEVPYYYHCNKQELPKVDWSQIDSELDFESYVGKARSQNRFFGVLVPNALPEYGADFQNNVHKYIQQQLDAEKKHILSLKESQRIEYRKELEAHVKFTFELSADDLFSYKKLVDKNRHQIINFMNAMPTKQLTERQKEVPKRKRTQAPRQQNEIDEYDCLFPLLQAE</sequence>